<gene>
    <name evidence="1" type="ORF">Fuma_02634</name>
</gene>
<dbReference type="RefSeq" id="WP_083732022.1">
    <property type="nucleotide sequence ID" value="NZ_CP017641.1"/>
</dbReference>
<evidence type="ECO:0000313" key="1">
    <source>
        <dbReference type="EMBL" id="APZ93021.1"/>
    </source>
</evidence>
<proteinExistence type="predicted"/>
<dbReference type="KEGG" id="fmr:Fuma_02634"/>
<dbReference type="Proteomes" id="UP000187735">
    <property type="component" value="Chromosome"/>
</dbReference>
<evidence type="ECO:0000313" key="2">
    <source>
        <dbReference type="Proteomes" id="UP000187735"/>
    </source>
</evidence>
<accession>A0A1P8WG24</accession>
<protein>
    <submittedName>
        <fullName evidence="1">Uncharacterized protein</fullName>
    </submittedName>
</protein>
<organism evidence="1 2">
    <name type="scientific">Fuerstiella marisgermanici</name>
    <dbReference type="NCBI Taxonomy" id="1891926"/>
    <lineage>
        <taxon>Bacteria</taxon>
        <taxon>Pseudomonadati</taxon>
        <taxon>Planctomycetota</taxon>
        <taxon>Planctomycetia</taxon>
        <taxon>Planctomycetales</taxon>
        <taxon>Planctomycetaceae</taxon>
        <taxon>Fuerstiella</taxon>
    </lineage>
</organism>
<dbReference type="EMBL" id="CP017641">
    <property type="protein sequence ID" value="APZ93021.1"/>
    <property type="molecule type" value="Genomic_DNA"/>
</dbReference>
<sequence>MPSSSADIRNTSLRLTLVTAVLMLGGCLSGPPAGNMPQGVSAIQVSADKQDLMWERAVAILNNYHFMVARESKIEGVIETEYRAGSNLFEPWHHDSVGYANRLESTVQSIRRKAIVTFQNSSPGLVTISVRVDKEIEDVPGLAANYEGGATFSESQLLDRNLDQVVGQAGASRWLHRGTDPALEAELMRQIQSAVIR</sequence>
<dbReference type="AlphaFoldDB" id="A0A1P8WG24"/>
<name>A0A1P8WG24_9PLAN</name>
<reference evidence="1 2" key="1">
    <citation type="journal article" date="2016" name="Front. Microbiol.">
        <title>Fuerstia marisgermanicae gen. nov., sp. nov., an Unusual Member of the Phylum Planctomycetes from the German Wadden Sea.</title>
        <authorList>
            <person name="Kohn T."/>
            <person name="Heuer A."/>
            <person name="Jogler M."/>
            <person name="Vollmers J."/>
            <person name="Boedeker C."/>
            <person name="Bunk B."/>
            <person name="Rast P."/>
            <person name="Borchert D."/>
            <person name="Glockner I."/>
            <person name="Freese H.M."/>
            <person name="Klenk H.P."/>
            <person name="Overmann J."/>
            <person name="Kaster A.K."/>
            <person name="Rohde M."/>
            <person name="Wiegand S."/>
            <person name="Jogler C."/>
        </authorList>
    </citation>
    <scope>NUCLEOTIDE SEQUENCE [LARGE SCALE GENOMIC DNA]</scope>
    <source>
        <strain evidence="1 2">NH11</strain>
    </source>
</reference>
<dbReference type="OrthoDB" id="289390at2"/>
<keyword evidence="2" id="KW-1185">Reference proteome</keyword>